<protein>
    <submittedName>
        <fullName evidence="8">Beta-phosphoglucomutase</fullName>
        <ecNumber evidence="8">5.4.2.6</ecNumber>
    </submittedName>
</protein>
<feature type="binding site" evidence="4">
    <location>
        <position position="935"/>
    </location>
    <ligand>
        <name>Mg(2+)</name>
        <dbReference type="ChEBI" id="CHEBI:18420"/>
    </ligand>
</feature>
<dbReference type="Gene3D" id="2.70.98.40">
    <property type="entry name" value="Glycoside hydrolase, family 65, N-terminal domain"/>
    <property type="match status" value="1"/>
</dbReference>
<feature type="active site" description="Proton donor/acceptor" evidence="2">
    <location>
        <position position="779"/>
    </location>
</feature>
<dbReference type="PANTHER" id="PTHR11051:SF8">
    <property type="entry name" value="PROTEIN-GLUCOSYLGALACTOSYLHYDROXYLYSINE GLUCOSIDASE"/>
    <property type="match status" value="1"/>
</dbReference>
<keyword evidence="4" id="KW-0479">Metal-binding</keyword>
<feature type="binding site" evidence="3">
    <location>
        <position position="842"/>
    </location>
    <ligand>
        <name>substrate</name>
    </ligand>
</feature>
<feature type="binding site" evidence="4">
    <location>
        <position position="777"/>
    </location>
    <ligand>
        <name>Mg(2+)</name>
        <dbReference type="ChEBI" id="CHEBI:18420"/>
    </ligand>
</feature>
<dbReference type="InterPro" id="IPR005195">
    <property type="entry name" value="Glyco_hydro_65_M"/>
</dbReference>
<dbReference type="GO" id="GO:0000287">
    <property type="term" value="F:magnesium ion binding"/>
    <property type="evidence" value="ECO:0007669"/>
    <property type="project" value="InterPro"/>
</dbReference>
<sequence>MDAKVPPHPFIYQDWLLTETEFHTRHPGGAPTDRTQHHKETVFTIGNGYLCTRGSFEEGYPGAWAATFINGVYDDVPVVYTELVNCPDWLATTLLVNGEKFRLDFGEVLNYDRQLDLRRGLLSRQVRWRSPAGHMIDLHFQRFVSKADEHVAALMVALTPLNFQGVIEVQSSINGYPENQGVMHWEWVNQGDIGGENGQPQGVWLHQRTRETRIELGMAIGMQVRGAESPEMELKGCEGYPTLATTFSARSGQTVTLEKVVAVFTSRETQKPAMAAQQHLAQLPDYQVLRAAHEEAWATVWEDCDITIEGDIRAQLAVRHNLFQLLISAPTQDDRVSIPAKSLSGFAYKGHIFWDTEIFILPLFTLTQPQIARNLLSYRYHTLPGSRRKAQASGYPGAAIAWESATTGDEVTPRWILATDPDADPIRIWCGDRELHITTDVAYGVWQYWRATGDDQWMRNYGAEIILDTAIFWGTRVEWNGKRERYEIRSVIGPDEYHERVDNNTFTNRMVQWHLETALAVWQWLETFHPERLEELEAKLDLKEDRRHRWADIARRLWVLYDPQTGLVEQCEGFFALEDINLADYEPRSRSMQAILGIEGANKRQVLKQPDVLMLLYLLRSIGSPGGGQRLNWDEKILAKNWDYYAPRTDHTYGSSLGPAIHGILACDLEQPAAAYEHFMRAAMVDLEDVRMNAADGIHAASAGGVWQAMVFGFGGLKLPDDQESHPTAKAHLPPGWTRLKYKIKWRGQSYEFDFSAPTVAIPATPMTPGIRGVIFDLDGVLTDTAEFHYQGWQRVADEEDIPFDRKANEAMRGLSRRDSLLQMLGGKVLPEAKMMEIMERKNRYYVELLQQIGPEHLLSGADQLLEELHVGGIKVAIGSASKNARMVIDRLNIAHLVHAIADGNTVDRSKPAPDLFLHAAEQLGLSPVECVVVEDAASGIEAALAAGMLAVGLGPVERVGAAQVVLPNLEGVRWTDLLAKLTAAQ</sequence>
<proteinExistence type="inferred from homology"/>
<dbReference type="GO" id="GO:0004553">
    <property type="term" value="F:hydrolase activity, hydrolyzing O-glycosyl compounds"/>
    <property type="evidence" value="ECO:0007669"/>
    <property type="project" value="TreeGrafter"/>
</dbReference>
<dbReference type="GO" id="GO:0016757">
    <property type="term" value="F:glycosyltransferase activity"/>
    <property type="evidence" value="ECO:0007669"/>
    <property type="project" value="UniProtKB-ARBA"/>
</dbReference>
<dbReference type="NCBIfam" id="TIGR01990">
    <property type="entry name" value="bPGM"/>
    <property type="match status" value="1"/>
</dbReference>
<comment type="caution">
    <text evidence="8">The sequence shown here is derived from an EMBL/GenBank/DDBJ whole genome shotgun (WGS) entry which is preliminary data.</text>
</comment>
<feature type="binding site" evidence="4">
    <location>
        <position position="779"/>
    </location>
    <ligand>
        <name>Mg(2+)</name>
        <dbReference type="ChEBI" id="CHEBI:18420"/>
    </ligand>
</feature>
<dbReference type="NCBIfam" id="TIGR01509">
    <property type="entry name" value="HAD-SF-IA-v3"/>
    <property type="match status" value="1"/>
</dbReference>
<dbReference type="SUPFAM" id="SSF74650">
    <property type="entry name" value="Galactose mutarotase-like"/>
    <property type="match status" value="1"/>
</dbReference>
<dbReference type="InterPro" id="IPR005196">
    <property type="entry name" value="Glyco_hydro_65_N"/>
</dbReference>
<feature type="site" description="Important for catalytic activity and assists the phosphoryl transfer reaction to Asp8 by balancing charge and orienting the reacting groups" evidence="5">
    <location>
        <position position="911"/>
    </location>
</feature>
<dbReference type="AlphaFoldDB" id="A0A7C3ZPJ9"/>
<dbReference type="Gene3D" id="2.60.420.10">
    <property type="entry name" value="Maltose phosphorylase, domain 3"/>
    <property type="match status" value="1"/>
</dbReference>
<evidence type="ECO:0000256" key="2">
    <source>
        <dbReference type="PIRSR" id="PIRSR610972-1"/>
    </source>
</evidence>
<dbReference type="GO" id="GO:0008801">
    <property type="term" value="F:beta-phosphoglucomutase activity"/>
    <property type="evidence" value="ECO:0007669"/>
    <property type="project" value="UniProtKB-EC"/>
</dbReference>
<reference evidence="8" key="1">
    <citation type="journal article" date="2020" name="mSystems">
        <title>Genome- and Community-Level Interaction Insights into Carbon Utilization and Element Cycling Functions of Hydrothermarchaeota in Hydrothermal Sediment.</title>
        <authorList>
            <person name="Zhou Z."/>
            <person name="Liu Y."/>
            <person name="Xu W."/>
            <person name="Pan J."/>
            <person name="Luo Z.H."/>
            <person name="Li M."/>
        </authorList>
    </citation>
    <scope>NUCLEOTIDE SEQUENCE [LARGE SCALE GENOMIC DNA]</scope>
    <source>
        <strain evidence="8">SpSt-374</strain>
    </source>
</reference>
<feature type="binding site" evidence="3">
    <location>
        <position position="911"/>
    </location>
    <ligand>
        <name>substrate</name>
    </ligand>
</feature>
<dbReference type="Gene3D" id="1.10.150.240">
    <property type="entry name" value="Putative phosphatase, domain 2"/>
    <property type="match status" value="1"/>
</dbReference>
<dbReference type="InterPro" id="IPR023198">
    <property type="entry name" value="PGP-like_dom2"/>
</dbReference>
<dbReference type="InterPro" id="IPR010972">
    <property type="entry name" value="Beta-PGM"/>
</dbReference>
<evidence type="ECO:0000256" key="5">
    <source>
        <dbReference type="PIRSR" id="PIRSR610972-4"/>
    </source>
</evidence>
<dbReference type="SUPFAM" id="SSF48208">
    <property type="entry name" value="Six-hairpin glycosidases"/>
    <property type="match status" value="1"/>
</dbReference>
<feature type="domain" description="Glycoside hydrolase family 65 N-terminal" evidence="7">
    <location>
        <begin position="34"/>
        <end position="267"/>
    </location>
</feature>
<feature type="binding site" evidence="3">
    <location>
        <begin position="880"/>
        <end position="884"/>
    </location>
    <ligand>
        <name>substrate</name>
    </ligand>
</feature>
<dbReference type="SFLD" id="SFLDS00003">
    <property type="entry name" value="Haloacid_Dehalogenase"/>
    <property type="match status" value="1"/>
</dbReference>
<feature type="active site" description="Nucleophile" evidence="2">
    <location>
        <position position="777"/>
    </location>
</feature>
<dbReference type="NCBIfam" id="TIGR02009">
    <property type="entry name" value="PGMB-YQAB-SF"/>
    <property type="match status" value="1"/>
</dbReference>
<evidence type="ECO:0000256" key="3">
    <source>
        <dbReference type="PIRSR" id="PIRSR610972-2"/>
    </source>
</evidence>
<feature type="binding site" evidence="3">
    <location>
        <position position="820"/>
    </location>
    <ligand>
        <name>substrate</name>
    </ligand>
</feature>
<keyword evidence="8" id="KW-0413">Isomerase</keyword>
<dbReference type="SFLD" id="SFLDG01135">
    <property type="entry name" value="C1.5.6:_HAD__Beta-PGM__Phospha"/>
    <property type="match status" value="1"/>
</dbReference>
<dbReference type="InterPro" id="IPR023214">
    <property type="entry name" value="HAD_sf"/>
</dbReference>
<dbReference type="Gene3D" id="1.50.10.10">
    <property type="match status" value="1"/>
</dbReference>
<dbReference type="InterPro" id="IPR010976">
    <property type="entry name" value="B-phosphoglucomutase_hydrolase"/>
</dbReference>
<dbReference type="GO" id="GO:0030246">
    <property type="term" value="F:carbohydrate binding"/>
    <property type="evidence" value="ECO:0007669"/>
    <property type="project" value="InterPro"/>
</dbReference>
<comment type="cofactor">
    <cofactor evidence="4">
        <name>Mg(2+)</name>
        <dbReference type="ChEBI" id="CHEBI:18420"/>
    </cofactor>
    <text evidence="4">Binds 2 magnesium ions per subunit.</text>
</comment>
<gene>
    <name evidence="8" type="primary">pgmB</name>
    <name evidence="8" type="ORF">ENR15_20225</name>
</gene>
<evidence type="ECO:0000256" key="4">
    <source>
        <dbReference type="PIRSR" id="PIRSR610972-3"/>
    </source>
</evidence>
<dbReference type="PANTHER" id="PTHR11051">
    <property type="entry name" value="GLYCOSYL HYDROLASE-RELATED"/>
    <property type="match status" value="1"/>
</dbReference>
<dbReference type="SFLD" id="SFLDG01129">
    <property type="entry name" value="C1.5:_HAD__Beta-PGM__Phosphata"/>
    <property type="match status" value="1"/>
</dbReference>
<dbReference type="InterPro" id="IPR036412">
    <property type="entry name" value="HAD-like_sf"/>
</dbReference>
<dbReference type="SUPFAM" id="SSF56784">
    <property type="entry name" value="HAD-like"/>
    <property type="match status" value="1"/>
</dbReference>
<feature type="binding site" evidence="3">
    <location>
        <begin position="812"/>
        <end position="817"/>
    </location>
    <ligand>
        <name>substrate</name>
    </ligand>
</feature>
<feature type="binding site" evidence="4">
    <location>
        <position position="936"/>
    </location>
    <ligand>
        <name>Mg(2+)</name>
        <dbReference type="ChEBI" id="CHEBI:18420"/>
    </ligand>
</feature>
<feature type="binding site" evidence="3">
    <location>
        <position position="793"/>
    </location>
    <ligand>
        <name>substrate</name>
    </ligand>
</feature>
<dbReference type="InterPro" id="IPR037018">
    <property type="entry name" value="GH65_N"/>
</dbReference>
<dbReference type="EMBL" id="DSPX01000201">
    <property type="protein sequence ID" value="HGG02901.1"/>
    <property type="molecule type" value="Genomic_DNA"/>
</dbReference>
<dbReference type="InterPro" id="IPR006439">
    <property type="entry name" value="HAD-SF_hydro_IA"/>
</dbReference>
<evidence type="ECO:0000259" key="6">
    <source>
        <dbReference type="Pfam" id="PF03632"/>
    </source>
</evidence>
<evidence type="ECO:0000313" key="8">
    <source>
        <dbReference type="EMBL" id="HGG02901.1"/>
    </source>
</evidence>
<dbReference type="InterPro" id="IPR008928">
    <property type="entry name" value="6-hairpin_glycosidase_sf"/>
</dbReference>
<dbReference type="Pfam" id="PF00702">
    <property type="entry name" value="Hydrolase"/>
    <property type="match status" value="1"/>
</dbReference>
<keyword evidence="4" id="KW-0460">Magnesium</keyword>
<evidence type="ECO:0000259" key="7">
    <source>
        <dbReference type="Pfam" id="PF03636"/>
    </source>
</evidence>
<dbReference type="EC" id="5.4.2.6" evidence="8"/>
<dbReference type="GO" id="GO:0005975">
    <property type="term" value="P:carbohydrate metabolic process"/>
    <property type="evidence" value="ECO:0007669"/>
    <property type="project" value="InterPro"/>
</dbReference>
<name>A0A7C3ZPJ9_9CYAN</name>
<feature type="binding site" evidence="3">
    <location>
        <begin position="777"/>
        <end position="779"/>
    </location>
    <ligand>
        <name>substrate</name>
    </ligand>
</feature>
<evidence type="ECO:0000256" key="1">
    <source>
        <dbReference type="ARBA" id="ARBA00006171"/>
    </source>
</evidence>
<dbReference type="InterPro" id="IPR012341">
    <property type="entry name" value="6hp_glycosidase-like_sf"/>
</dbReference>
<dbReference type="Gene3D" id="3.40.50.1000">
    <property type="entry name" value="HAD superfamily/HAD-like"/>
    <property type="match status" value="1"/>
</dbReference>
<dbReference type="InterPro" id="IPR011013">
    <property type="entry name" value="Gal_mutarotase_sf_dom"/>
</dbReference>
<dbReference type="Pfam" id="PF03632">
    <property type="entry name" value="Glyco_hydro_65m"/>
    <property type="match status" value="1"/>
</dbReference>
<feature type="site" description="Important for catalytic activity and assists the phosphoryl transfer reaction to Asp8 by balancing charge and orienting the reacting groups" evidence="5">
    <location>
        <position position="880"/>
    </location>
</feature>
<feature type="domain" description="Glycoside hydrolase family 65 central catalytic" evidence="6">
    <location>
        <begin position="319"/>
        <end position="708"/>
    </location>
</feature>
<comment type="similarity">
    <text evidence="1">Belongs to the HAD-like hydrolase superfamily. CbbY/CbbZ/Gph/YieH family.</text>
</comment>
<dbReference type="CDD" id="cd02598">
    <property type="entry name" value="HAD_BPGM"/>
    <property type="match status" value="1"/>
</dbReference>
<dbReference type="Pfam" id="PF03636">
    <property type="entry name" value="Glyco_hydro_65N"/>
    <property type="match status" value="1"/>
</dbReference>
<accession>A0A7C3ZPJ9</accession>
<organism evidence="8">
    <name type="scientific">Planktothricoides sp. SpSt-374</name>
    <dbReference type="NCBI Taxonomy" id="2282167"/>
    <lineage>
        <taxon>Bacteria</taxon>
        <taxon>Bacillati</taxon>
        <taxon>Cyanobacteriota</taxon>
        <taxon>Cyanophyceae</taxon>
        <taxon>Oscillatoriophycideae</taxon>
        <taxon>Oscillatoriales</taxon>
        <taxon>Oscillatoriaceae</taxon>
        <taxon>Planktothricoides</taxon>
    </lineage>
</organism>